<evidence type="ECO:0000313" key="3">
    <source>
        <dbReference type="EMBL" id="KAK5107960.1"/>
    </source>
</evidence>
<dbReference type="Proteomes" id="UP001310890">
    <property type="component" value="Unassembled WGS sequence"/>
</dbReference>
<dbReference type="Gene3D" id="1.20.1050.10">
    <property type="match status" value="1"/>
</dbReference>
<sequence>MPSSGEVLLWDLSRKGGNSCWSANVWKTRLVLNYKNIPYRTTWLSHPELQPTLQGAGVSPNAEGTPYTVPCIQLPNGETVMESLAIATKLESLHPSPSLHLDANMHEKAKAVSFQVVRPLFPIFMPIIGRTCIVDDAREYFYASKEAAFGMSLDEVEKKGGEQSWVAAQGGLQALKALLTENKVDEGPFILGSRVNYGDFVVVAMLEGLRRIERALFDRVVGFDGSIGEVYRACEVWMKHDT</sequence>
<evidence type="ECO:0000259" key="1">
    <source>
        <dbReference type="Pfam" id="PF13409"/>
    </source>
</evidence>
<proteinExistence type="predicted"/>
<dbReference type="AlphaFoldDB" id="A0AAN7YCE4"/>
<dbReference type="Pfam" id="PF22041">
    <property type="entry name" value="GST_C_7"/>
    <property type="match status" value="1"/>
</dbReference>
<protein>
    <recommendedName>
        <fullName evidence="5">GST N-terminal domain-containing protein</fullName>
    </recommendedName>
</protein>
<evidence type="ECO:0000313" key="4">
    <source>
        <dbReference type="Proteomes" id="UP001310890"/>
    </source>
</evidence>
<dbReference type="InterPro" id="IPR004045">
    <property type="entry name" value="Glutathione_S-Trfase_N"/>
</dbReference>
<feature type="domain" description="Glutathione S-transferase UstS-like C-terminal" evidence="2">
    <location>
        <begin position="111"/>
        <end position="214"/>
    </location>
</feature>
<evidence type="ECO:0000259" key="2">
    <source>
        <dbReference type="Pfam" id="PF22041"/>
    </source>
</evidence>
<gene>
    <name evidence="3" type="ORF">LTR62_000505</name>
</gene>
<dbReference type="Pfam" id="PF13409">
    <property type="entry name" value="GST_N_2"/>
    <property type="match status" value="1"/>
</dbReference>
<dbReference type="InterPro" id="IPR036249">
    <property type="entry name" value="Thioredoxin-like_sf"/>
</dbReference>
<dbReference type="EMBL" id="JAVRRL010000100">
    <property type="protein sequence ID" value="KAK5107960.1"/>
    <property type="molecule type" value="Genomic_DNA"/>
</dbReference>
<organism evidence="3 4">
    <name type="scientific">Meristemomyces frigidus</name>
    <dbReference type="NCBI Taxonomy" id="1508187"/>
    <lineage>
        <taxon>Eukaryota</taxon>
        <taxon>Fungi</taxon>
        <taxon>Dikarya</taxon>
        <taxon>Ascomycota</taxon>
        <taxon>Pezizomycotina</taxon>
        <taxon>Dothideomycetes</taxon>
        <taxon>Dothideomycetidae</taxon>
        <taxon>Mycosphaerellales</taxon>
        <taxon>Teratosphaeriaceae</taxon>
        <taxon>Meristemomyces</taxon>
    </lineage>
</organism>
<dbReference type="SUPFAM" id="SSF52833">
    <property type="entry name" value="Thioredoxin-like"/>
    <property type="match status" value="1"/>
</dbReference>
<name>A0AAN7YCE4_9PEZI</name>
<dbReference type="Gene3D" id="3.40.30.10">
    <property type="entry name" value="Glutaredoxin"/>
    <property type="match status" value="1"/>
</dbReference>
<reference evidence="3" key="1">
    <citation type="submission" date="2023-08" db="EMBL/GenBank/DDBJ databases">
        <title>Black Yeasts Isolated from many extreme environments.</title>
        <authorList>
            <person name="Coleine C."/>
            <person name="Stajich J.E."/>
            <person name="Selbmann L."/>
        </authorList>
    </citation>
    <scope>NUCLEOTIDE SEQUENCE</scope>
    <source>
        <strain evidence="3">CCFEE 5401</strain>
    </source>
</reference>
<feature type="domain" description="GST N-terminal" evidence="1">
    <location>
        <begin position="21"/>
        <end position="92"/>
    </location>
</feature>
<comment type="caution">
    <text evidence="3">The sequence shown here is derived from an EMBL/GenBank/DDBJ whole genome shotgun (WGS) entry which is preliminary data.</text>
</comment>
<dbReference type="InterPro" id="IPR054416">
    <property type="entry name" value="GST_UstS-like_C"/>
</dbReference>
<evidence type="ECO:0008006" key="5">
    <source>
        <dbReference type="Google" id="ProtNLM"/>
    </source>
</evidence>
<accession>A0AAN7YCE4</accession>